<dbReference type="InterPro" id="IPR001466">
    <property type="entry name" value="Beta-lactam-related"/>
</dbReference>
<reference evidence="3 4" key="1">
    <citation type="journal article" date="2021" name="Int. J. Syst. Evol. Microbiol.">
        <title>Steroidobacter gossypii sp. nov., isolated from soil of cotton cropping field.</title>
        <authorList>
            <person name="Huang R."/>
            <person name="Yang S."/>
            <person name="Zhen C."/>
            <person name="Liu W."/>
        </authorList>
    </citation>
    <scope>NUCLEOTIDE SEQUENCE [LARGE SCALE GENOMIC DNA]</scope>
    <source>
        <strain evidence="3 4">S1-65</strain>
    </source>
</reference>
<keyword evidence="4" id="KW-1185">Reference proteome</keyword>
<keyword evidence="1" id="KW-0732">Signal</keyword>
<dbReference type="Proteomes" id="UP000661077">
    <property type="component" value="Unassembled WGS sequence"/>
</dbReference>
<dbReference type="InterPro" id="IPR012338">
    <property type="entry name" value="Beta-lactam/transpept-like"/>
</dbReference>
<gene>
    <name evidence="3" type="ORF">JM946_11735</name>
</gene>
<accession>A0ABS1WWS1</accession>
<organism evidence="3 4">
    <name type="scientific">Steroidobacter gossypii</name>
    <dbReference type="NCBI Taxonomy" id="2805490"/>
    <lineage>
        <taxon>Bacteria</taxon>
        <taxon>Pseudomonadati</taxon>
        <taxon>Pseudomonadota</taxon>
        <taxon>Gammaproteobacteria</taxon>
        <taxon>Steroidobacterales</taxon>
        <taxon>Steroidobacteraceae</taxon>
        <taxon>Steroidobacter</taxon>
    </lineage>
</organism>
<evidence type="ECO:0000256" key="1">
    <source>
        <dbReference type="SAM" id="SignalP"/>
    </source>
</evidence>
<comment type="caution">
    <text evidence="3">The sequence shown here is derived from an EMBL/GenBank/DDBJ whole genome shotgun (WGS) entry which is preliminary data.</text>
</comment>
<dbReference type="InterPro" id="IPR050491">
    <property type="entry name" value="AmpC-like"/>
</dbReference>
<dbReference type="Pfam" id="PF00144">
    <property type="entry name" value="Beta-lactamase"/>
    <property type="match status" value="1"/>
</dbReference>
<proteinExistence type="predicted"/>
<feature type="signal peptide" evidence="1">
    <location>
        <begin position="1"/>
        <end position="24"/>
    </location>
</feature>
<dbReference type="EMBL" id="JAEVLS010000002">
    <property type="protein sequence ID" value="MBM0105425.1"/>
    <property type="molecule type" value="Genomic_DNA"/>
</dbReference>
<sequence>MTMSTWCYGLSMMLFAISPPAALSADRFEPARVRIRSVMTAHNIPSVSVAIAHKGQIVWEEGFGWANVQRRVAATSHTLYPLASITKPITATALMVLVEQGRIDLDNPIDGYLGTQKITAKIGDPKDATVRRVADHTSGLPLHAMFVYRDELASRSPMEEMIRRYAVLTAPPGEAHVYSNMNYGLLGYAIERVSGKTYAQFVTEQVLAPLGLHESVIPESIGLDGSATGYWGDRVVPPNDSVTKGSSGAFMSAHDLVRFGMFHLHGELPGQKRTVLSRARLQSMRETRPLVDGSKVDYGIGWVVGRRHGLDYFGHNGGKAGSATVLAIYPEAEAVIVVLGNGVSRVGAVHLLEADLIHALLPDTIRADHGYKPTPEMAGRWRGHIDTYTGRIALDLDLQPSGRVLLSIDSAPAQEVIKVKLDPRTSTLQLGDIVGDLGTPDARRHPGPLQLSLRLRGSDRLTGAITSNSLETLSHRMGDALSYWVEMGKSERR</sequence>
<protein>
    <submittedName>
        <fullName evidence="3">Beta-lactamase family protein</fullName>
    </submittedName>
</protein>
<dbReference type="PANTHER" id="PTHR46825:SF9">
    <property type="entry name" value="BETA-LACTAMASE-RELATED DOMAIN-CONTAINING PROTEIN"/>
    <property type="match status" value="1"/>
</dbReference>
<dbReference type="PANTHER" id="PTHR46825">
    <property type="entry name" value="D-ALANYL-D-ALANINE-CARBOXYPEPTIDASE/ENDOPEPTIDASE AMPH"/>
    <property type="match status" value="1"/>
</dbReference>
<evidence type="ECO:0000259" key="2">
    <source>
        <dbReference type="Pfam" id="PF00144"/>
    </source>
</evidence>
<feature type="chain" id="PRO_5046737899" evidence="1">
    <location>
        <begin position="25"/>
        <end position="493"/>
    </location>
</feature>
<name>A0ABS1WWS1_9GAMM</name>
<evidence type="ECO:0000313" key="3">
    <source>
        <dbReference type="EMBL" id="MBM0105425.1"/>
    </source>
</evidence>
<dbReference type="Gene3D" id="3.40.710.10">
    <property type="entry name" value="DD-peptidase/beta-lactamase superfamily"/>
    <property type="match status" value="1"/>
</dbReference>
<feature type="domain" description="Beta-lactamase-related" evidence="2">
    <location>
        <begin position="35"/>
        <end position="345"/>
    </location>
</feature>
<dbReference type="SUPFAM" id="SSF56601">
    <property type="entry name" value="beta-lactamase/transpeptidase-like"/>
    <property type="match status" value="1"/>
</dbReference>
<evidence type="ECO:0000313" key="4">
    <source>
        <dbReference type="Proteomes" id="UP000661077"/>
    </source>
</evidence>